<accession>W4QGJ3</accession>
<dbReference type="AlphaFoldDB" id="W4QGJ3"/>
<evidence type="ECO:0000313" key="1">
    <source>
        <dbReference type="EMBL" id="GAE30778.1"/>
    </source>
</evidence>
<evidence type="ECO:0000313" key="2">
    <source>
        <dbReference type="Proteomes" id="UP000018895"/>
    </source>
</evidence>
<comment type="caution">
    <text evidence="1">The sequence shown here is derived from an EMBL/GenBank/DDBJ whole genome shotgun (WGS) entry which is preliminary data.</text>
</comment>
<keyword evidence="2" id="KW-1185">Reference proteome</keyword>
<protein>
    <submittedName>
        <fullName evidence="1">Uncharacterized protein</fullName>
    </submittedName>
</protein>
<reference evidence="1" key="1">
    <citation type="journal article" date="2014" name="Genome Announc.">
        <title>Draft Genome Sequences of Three Alkaliphilic Bacillus Strains, Bacillus wakoensis JCM 9140T, Bacillus akibai JCM 9157T, and Bacillus hemicellulosilyticus JCM 9152T.</title>
        <authorList>
            <person name="Yuki M."/>
            <person name="Oshima K."/>
            <person name="Suda W."/>
            <person name="Oshida Y."/>
            <person name="Kitamura K."/>
            <person name="Iida T."/>
            <person name="Hattori M."/>
            <person name="Ohkuma M."/>
        </authorList>
    </citation>
    <scope>NUCLEOTIDE SEQUENCE [LARGE SCALE GENOMIC DNA]</scope>
    <source>
        <strain evidence="1">JCM 9152</strain>
    </source>
</reference>
<proteinExistence type="predicted"/>
<sequence>MTKQTSYNHLFQQVYQIQTHSASKQKKSPTIAELAAIVGDTEEHILECLEFGKDVLYH</sequence>
<name>W4QGJ3_9BACI</name>
<organism evidence="1 2">
    <name type="scientific">Halalkalibacter hemicellulosilyticusJCM 9152</name>
    <dbReference type="NCBI Taxonomy" id="1236971"/>
    <lineage>
        <taxon>Bacteria</taxon>
        <taxon>Bacillati</taxon>
        <taxon>Bacillota</taxon>
        <taxon>Bacilli</taxon>
        <taxon>Bacillales</taxon>
        <taxon>Bacillaceae</taxon>
        <taxon>Halalkalibacter</taxon>
    </lineage>
</organism>
<gene>
    <name evidence="1" type="ORF">JCM9152_2195</name>
</gene>
<dbReference type="RefSeq" id="WP_156314988.1">
    <property type="nucleotide sequence ID" value="NZ_BAUU01000013.1"/>
</dbReference>
<dbReference type="EMBL" id="BAUU01000013">
    <property type="protein sequence ID" value="GAE30778.1"/>
    <property type="molecule type" value="Genomic_DNA"/>
</dbReference>
<dbReference type="OrthoDB" id="2942746at2"/>
<dbReference type="Proteomes" id="UP000018895">
    <property type="component" value="Unassembled WGS sequence"/>
</dbReference>
<dbReference type="STRING" id="1236971.JCM9152_2195"/>